<dbReference type="Pfam" id="PF00059">
    <property type="entry name" value="Lectin_C"/>
    <property type="match status" value="1"/>
</dbReference>
<dbReference type="InterPro" id="IPR016187">
    <property type="entry name" value="CTDL_fold"/>
</dbReference>
<dbReference type="SMART" id="SM00034">
    <property type="entry name" value="CLECT"/>
    <property type="match status" value="1"/>
</dbReference>
<protein>
    <submittedName>
        <fullName evidence="7">CD209 antigen-like protein E</fullName>
    </submittedName>
</protein>
<dbReference type="InterPro" id="IPR033989">
    <property type="entry name" value="CD209-like_CTLD"/>
</dbReference>
<organism evidence="6 7">
    <name type="scientific">Carassius auratus</name>
    <name type="common">Goldfish</name>
    <dbReference type="NCBI Taxonomy" id="7957"/>
    <lineage>
        <taxon>Eukaryota</taxon>
        <taxon>Metazoa</taxon>
        <taxon>Chordata</taxon>
        <taxon>Craniata</taxon>
        <taxon>Vertebrata</taxon>
        <taxon>Euteleostomi</taxon>
        <taxon>Actinopterygii</taxon>
        <taxon>Neopterygii</taxon>
        <taxon>Teleostei</taxon>
        <taxon>Ostariophysi</taxon>
        <taxon>Cypriniformes</taxon>
        <taxon>Cyprinidae</taxon>
        <taxon>Cyprininae</taxon>
        <taxon>Carassius</taxon>
    </lineage>
</organism>
<feature type="compositionally biased region" description="Polar residues" evidence="3">
    <location>
        <begin position="8"/>
        <end position="24"/>
    </location>
</feature>
<evidence type="ECO:0000256" key="1">
    <source>
        <dbReference type="ARBA" id="ARBA00022734"/>
    </source>
</evidence>
<dbReference type="AlphaFoldDB" id="A0A6P6J116"/>
<accession>A0A6P6J116</accession>
<keyword evidence="2" id="KW-1015">Disulfide bond</keyword>
<keyword evidence="4" id="KW-0472">Membrane</keyword>
<dbReference type="RefSeq" id="XP_026053741.1">
    <property type="nucleotide sequence ID" value="XM_026197956.1"/>
</dbReference>
<dbReference type="OrthoDB" id="6337382at2759"/>
<keyword evidence="6" id="KW-1185">Reference proteome</keyword>
<feature type="region of interest" description="Disordered" evidence="3">
    <location>
        <begin position="1"/>
        <end position="30"/>
    </location>
</feature>
<reference evidence="7" key="1">
    <citation type="submission" date="2025-08" db="UniProtKB">
        <authorList>
            <consortium name="RefSeq"/>
        </authorList>
    </citation>
    <scope>IDENTIFICATION</scope>
    <source>
        <strain evidence="7">Wakin</strain>
        <tissue evidence="7">Muscle</tissue>
    </source>
</reference>
<sequence>MEKDTSDISRNINNTSGLQTQSGQGRRKGTKAQGNRCLVLITVSLGIVCILLLITIILQHFMITAERDKIKSYKNTAEGFNQTRFCLHSRYTEVEEKKLELESKDTPLSNELKKEASKQGNLCAADGFFTSIEMKNWSDSRQFCRDHGLDLLIIKSKVKQTTVSKFIKEKMGVTVWIGLSDIEKEGSMKWVDNSPLNNGSWMKGEPNDVAGNEDCVIMNPTSILENWNDIPCAEKGRFLCE</sequence>
<dbReference type="InterPro" id="IPR016186">
    <property type="entry name" value="C-type_lectin-like/link_sf"/>
</dbReference>
<evidence type="ECO:0000256" key="2">
    <source>
        <dbReference type="ARBA" id="ARBA00023157"/>
    </source>
</evidence>
<dbReference type="GeneID" id="113039843"/>
<keyword evidence="1" id="KW-0430">Lectin</keyword>
<keyword evidence="4" id="KW-0812">Transmembrane</keyword>
<evidence type="ECO:0000313" key="7">
    <source>
        <dbReference type="RefSeq" id="XP_026053741.1"/>
    </source>
</evidence>
<evidence type="ECO:0000313" key="6">
    <source>
        <dbReference type="Proteomes" id="UP000515129"/>
    </source>
</evidence>
<dbReference type="InterPro" id="IPR050111">
    <property type="entry name" value="C-type_lectin/snaclec_domain"/>
</dbReference>
<proteinExistence type="predicted"/>
<dbReference type="PANTHER" id="PTHR22803">
    <property type="entry name" value="MANNOSE, PHOSPHOLIPASE, LECTIN RECEPTOR RELATED"/>
    <property type="match status" value="1"/>
</dbReference>
<evidence type="ECO:0000256" key="3">
    <source>
        <dbReference type="SAM" id="MobiDB-lite"/>
    </source>
</evidence>
<evidence type="ECO:0000259" key="5">
    <source>
        <dbReference type="PROSITE" id="PS50041"/>
    </source>
</evidence>
<feature type="transmembrane region" description="Helical" evidence="4">
    <location>
        <begin position="37"/>
        <end position="62"/>
    </location>
</feature>
<dbReference type="GO" id="GO:0030246">
    <property type="term" value="F:carbohydrate binding"/>
    <property type="evidence" value="ECO:0007669"/>
    <property type="project" value="UniProtKB-KW"/>
</dbReference>
<dbReference type="InterPro" id="IPR001304">
    <property type="entry name" value="C-type_lectin-like"/>
</dbReference>
<name>A0A6P6J116_CARAU</name>
<dbReference type="PROSITE" id="PS00615">
    <property type="entry name" value="C_TYPE_LECTIN_1"/>
    <property type="match status" value="1"/>
</dbReference>
<gene>
    <name evidence="7" type="primary">LOC113039843</name>
</gene>
<evidence type="ECO:0000256" key="4">
    <source>
        <dbReference type="SAM" id="Phobius"/>
    </source>
</evidence>
<dbReference type="CDD" id="cd03590">
    <property type="entry name" value="CLECT_DC-SIGN_like"/>
    <property type="match status" value="1"/>
</dbReference>
<dbReference type="SUPFAM" id="SSF56436">
    <property type="entry name" value="C-type lectin-like"/>
    <property type="match status" value="1"/>
</dbReference>
<dbReference type="KEGG" id="caua:113039843"/>
<keyword evidence="4" id="KW-1133">Transmembrane helix</keyword>
<dbReference type="InterPro" id="IPR018378">
    <property type="entry name" value="C-type_lectin_CS"/>
</dbReference>
<dbReference type="PROSITE" id="PS50041">
    <property type="entry name" value="C_TYPE_LECTIN_2"/>
    <property type="match status" value="1"/>
</dbReference>
<feature type="domain" description="C-type lectin" evidence="5">
    <location>
        <begin position="128"/>
        <end position="241"/>
    </location>
</feature>
<dbReference type="Gene3D" id="3.10.100.10">
    <property type="entry name" value="Mannose-Binding Protein A, subunit A"/>
    <property type="match status" value="1"/>
</dbReference>
<dbReference type="Proteomes" id="UP000515129">
    <property type="component" value="Chromosome 22"/>
</dbReference>